<evidence type="ECO:0000313" key="3">
    <source>
        <dbReference type="Proteomes" id="UP000766336"/>
    </source>
</evidence>
<reference evidence="2 3" key="1">
    <citation type="submission" date="2021-05" db="EMBL/GenBank/DDBJ databases">
        <title>Roseococcus sp. XZZS9, whole genome shotgun sequencing project.</title>
        <authorList>
            <person name="Zhao G."/>
            <person name="Shen L."/>
        </authorList>
    </citation>
    <scope>NUCLEOTIDE SEQUENCE [LARGE SCALE GENOMIC DNA]</scope>
    <source>
        <strain evidence="2 3">XZZS9</strain>
    </source>
</reference>
<dbReference type="RefSeq" id="WP_213669914.1">
    <property type="nucleotide sequence ID" value="NZ_JAHCDA010000002.1"/>
</dbReference>
<feature type="region of interest" description="Disordered" evidence="1">
    <location>
        <begin position="77"/>
        <end position="101"/>
    </location>
</feature>
<dbReference type="EMBL" id="JAHCDA010000002">
    <property type="protein sequence ID" value="MBS7811225.1"/>
    <property type="molecule type" value="Genomic_DNA"/>
</dbReference>
<sequence>MSFLPTGPKVPDITISLHWGIQEAAQMIARKLHDPKSGNPPLSPEAVAWLAIGMMADAVTSGAITYRRGVQWMERRMKGEAEEQAELPPPPEVAGRAPWED</sequence>
<comment type="caution">
    <text evidence="2">The sequence shown here is derived from an EMBL/GenBank/DDBJ whole genome shotgun (WGS) entry which is preliminary data.</text>
</comment>
<dbReference type="Proteomes" id="UP000766336">
    <property type="component" value="Unassembled WGS sequence"/>
</dbReference>
<evidence type="ECO:0000313" key="2">
    <source>
        <dbReference type="EMBL" id="MBS7811225.1"/>
    </source>
</evidence>
<proteinExistence type="predicted"/>
<name>A0ABS5QC22_9PROT</name>
<evidence type="ECO:0000256" key="1">
    <source>
        <dbReference type="SAM" id="MobiDB-lite"/>
    </source>
</evidence>
<protein>
    <submittedName>
        <fullName evidence="2">Uncharacterized protein</fullName>
    </submittedName>
</protein>
<accession>A0ABS5QC22</accession>
<gene>
    <name evidence="2" type="ORF">KHU32_09775</name>
</gene>
<organism evidence="2 3">
    <name type="scientific">Roseococcus pinisoli</name>
    <dbReference type="NCBI Taxonomy" id="2835040"/>
    <lineage>
        <taxon>Bacteria</taxon>
        <taxon>Pseudomonadati</taxon>
        <taxon>Pseudomonadota</taxon>
        <taxon>Alphaproteobacteria</taxon>
        <taxon>Acetobacterales</taxon>
        <taxon>Roseomonadaceae</taxon>
        <taxon>Roseococcus</taxon>
    </lineage>
</organism>
<keyword evidence="3" id="KW-1185">Reference proteome</keyword>